<dbReference type="Gene3D" id="3.40.50.150">
    <property type="entry name" value="Vaccinia Virus protein VP39"/>
    <property type="match status" value="1"/>
</dbReference>
<dbReference type="InterPro" id="IPR004263">
    <property type="entry name" value="Exostosin"/>
</dbReference>
<keyword evidence="4" id="KW-0472">Membrane</keyword>
<name>A0A6J8C2E9_MYTCO</name>
<comment type="subcellular location">
    <subcellularLocation>
        <location evidence="1">Endoplasmic reticulum membrane</location>
        <topology evidence="1">Single-pass type II membrane protein</topology>
    </subcellularLocation>
</comment>
<evidence type="ECO:0000256" key="2">
    <source>
        <dbReference type="ARBA" id="ARBA00010271"/>
    </source>
</evidence>
<evidence type="ECO:0000256" key="1">
    <source>
        <dbReference type="ARBA" id="ARBA00004648"/>
    </source>
</evidence>
<keyword evidence="5" id="KW-1015">Disulfide bond</keyword>
<evidence type="ECO:0000313" key="7">
    <source>
        <dbReference type="EMBL" id="CAC5389239.1"/>
    </source>
</evidence>
<comment type="similarity">
    <text evidence="2">Belongs to the glycosyltransferase 47 family.</text>
</comment>
<dbReference type="Gene3D" id="3.90.550.10">
    <property type="entry name" value="Spore Coat Polysaccharide Biosynthesis Protein SpsA, Chain A"/>
    <property type="match status" value="1"/>
</dbReference>
<accession>A0A6J8C2E9</accession>
<dbReference type="GO" id="GO:0005789">
    <property type="term" value="C:endoplasmic reticulum membrane"/>
    <property type="evidence" value="ECO:0007669"/>
    <property type="project" value="UniProtKB-SubCell"/>
</dbReference>
<keyword evidence="8" id="KW-1185">Reference proteome</keyword>
<feature type="domain" description="Glycosyl transferase 64" evidence="6">
    <location>
        <begin position="266"/>
        <end position="483"/>
    </location>
</feature>
<dbReference type="InterPro" id="IPR029063">
    <property type="entry name" value="SAM-dependent_MTases_sf"/>
</dbReference>
<reference evidence="7 8" key="1">
    <citation type="submission" date="2020-06" db="EMBL/GenBank/DDBJ databases">
        <authorList>
            <person name="Li R."/>
            <person name="Bekaert M."/>
        </authorList>
    </citation>
    <scope>NUCLEOTIDE SEQUENCE [LARGE SCALE GENOMIC DNA]</scope>
    <source>
        <strain evidence="8">wild</strain>
    </source>
</reference>
<evidence type="ECO:0000256" key="3">
    <source>
        <dbReference type="ARBA" id="ARBA00022679"/>
    </source>
</evidence>
<dbReference type="GO" id="GO:1901135">
    <property type="term" value="P:carbohydrate derivative metabolic process"/>
    <property type="evidence" value="ECO:0007669"/>
    <property type="project" value="UniProtKB-ARBA"/>
</dbReference>
<dbReference type="SUPFAM" id="SSF53335">
    <property type="entry name" value="S-adenosyl-L-methionine-dependent methyltransferases"/>
    <property type="match status" value="1"/>
</dbReference>
<dbReference type="AlphaFoldDB" id="A0A6J8C2E9"/>
<dbReference type="OrthoDB" id="6079856at2759"/>
<dbReference type="Pfam" id="PF09258">
    <property type="entry name" value="Glyco_transf_64"/>
    <property type="match status" value="1"/>
</dbReference>
<dbReference type="InterPro" id="IPR015338">
    <property type="entry name" value="GT64_dom"/>
</dbReference>
<gene>
    <name evidence="7" type="ORF">MCOR_24431</name>
</gene>
<evidence type="ECO:0000259" key="6">
    <source>
        <dbReference type="Pfam" id="PF09258"/>
    </source>
</evidence>
<protein>
    <recommendedName>
        <fullName evidence="6">Glycosyl transferase 64 domain-containing protein</fullName>
    </recommendedName>
</protein>
<dbReference type="PANTHER" id="PTHR48261">
    <property type="entry name" value="ACETYLGLUCOSAMINYLTRANSFERASE"/>
    <property type="match status" value="1"/>
</dbReference>
<evidence type="ECO:0000313" key="8">
    <source>
        <dbReference type="Proteomes" id="UP000507470"/>
    </source>
</evidence>
<proteinExistence type="inferred from homology"/>
<dbReference type="InterPro" id="IPR029044">
    <property type="entry name" value="Nucleotide-diphossugar_trans"/>
</dbReference>
<dbReference type="GO" id="GO:0016757">
    <property type="term" value="F:glycosyltransferase activity"/>
    <property type="evidence" value="ECO:0007669"/>
    <property type="project" value="InterPro"/>
</dbReference>
<sequence length="487" mass="56705">MAFHYMTHVKHCFYKNGTFKNLPTTLLSIPAEELNNTRKFDSLVMINVIEHVYDALSILDSAINLIKENGLFIWHERLWDNYRGVATPPGNDREFQLHPIRIKTVIAKRIMSMFEEVYVSWDTEELRRLKNQGVYFIGRRRKIVAKTTIPQHPGCFERSNGKQTVIFFVSNDNSTFLQSQLMMVNDFDNTKSIIIIQTDNFGAKAKADILKFSKIRIMISHQHLQNWRKEVSYYVEPCMFIYPLVTSDMLDGADTLCVGNSGVSVVLMGYSTKSFPNYDAILPAYSKFQIIDQIILIWNNKNASFKPNIDLPKLTFIQPDVNSMNNRFNVSQYIRTDAVMVIDDDVLISEELLSLMLLRWSENTNRLVGISRDMRYVNSMNEYVARGRNPSLTFGKTMLFHRKYLVKYMQDKKLVDWNSKRNCEDITMNALIFKEINLRPLFVPMSVQASRKDLTEVDGASVVDPEWALRRTECVQWAAQYFQIKLY</sequence>
<dbReference type="EMBL" id="CACVKT020004325">
    <property type="protein sequence ID" value="CAC5389239.1"/>
    <property type="molecule type" value="Genomic_DNA"/>
</dbReference>
<evidence type="ECO:0000256" key="5">
    <source>
        <dbReference type="ARBA" id="ARBA00023157"/>
    </source>
</evidence>
<dbReference type="Proteomes" id="UP000507470">
    <property type="component" value="Unassembled WGS sequence"/>
</dbReference>
<keyword evidence="3" id="KW-0808">Transferase</keyword>
<evidence type="ECO:0000256" key="4">
    <source>
        <dbReference type="ARBA" id="ARBA00023136"/>
    </source>
</evidence>
<organism evidence="7 8">
    <name type="scientific">Mytilus coruscus</name>
    <name type="common">Sea mussel</name>
    <dbReference type="NCBI Taxonomy" id="42192"/>
    <lineage>
        <taxon>Eukaryota</taxon>
        <taxon>Metazoa</taxon>
        <taxon>Spiralia</taxon>
        <taxon>Lophotrochozoa</taxon>
        <taxon>Mollusca</taxon>
        <taxon>Bivalvia</taxon>
        <taxon>Autobranchia</taxon>
        <taxon>Pteriomorphia</taxon>
        <taxon>Mytilida</taxon>
        <taxon>Mytiloidea</taxon>
        <taxon>Mytilidae</taxon>
        <taxon>Mytilinae</taxon>
        <taxon>Mytilus</taxon>
    </lineage>
</organism>
<dbReference type="PANTHER" id="PTHR48261:SF2">
    <property type="entry name" value="ACETYLGLUCOSAMINYLTRANSFERASE"/>
    <property type="match status" value="1"/>
</dbReference>
<dbReference type="SUPFAM" id="SSF53448">
    <property type="entry name" value="Nucleotide-diphospho-sugar transferases"/>
    <property type="match status" value="1"/>
</dbReference>